<evidence type="ECO:0000313" key="2">
    <source>
        <dbReference type="EMBL" id="ROS04728.1"/>
    </source>
</evidence>
<sequence>MIQSINGDIDTFGDIHFKNSQETIADEFFTLINRRGIVTIKGVDSKTFLQGQLTCDVQAINQEKLCSGGYCTPKGRVIGNFWLSQWHDEHLCMASDSGGAAALIKQLSKYIVFSKAEAALDSDTACIGIQTNKIASVCGTLFEQLPAGPEQQVINGDLKLLQLNEQGLYELWTPADKLSEIWGILNDKLHLANSSHWDRAIIASGFATVDANTTELLIPQHLNMQLNGGINFTKGCYTGQEVVARMQYRGKLKRHMYRVSAPSLPDSGAPLFGTDGEQSIGNMLQSCRSGEQQEGLACITVAAVAADAVFDQPAGQQRQQLKLLPLPYDIPADD</sequence>
<dbReference type="InterPro" id="IPR017703">
    <property type="entry name" value="YgfZ/GCV_T_CS"/>
</dbReference>
<organism evidence="2 3">
    <name type="scientific">Sinobacterium caligoides</name>
    <dbReference type="NCBI Taxonomy" id="933926"/>
    <lineage>
        <taxon>Bacteria</taxon>
        <taxon>Pseudomonadati</taxon>
        <taxon>Pseudomonadota</taxon>
        <taxon>Gammaproteobacteria</taxon>
        <taxon>Cellvibrionales</taxon>
        <taxon>Spongiibacteraceae</taxon>
        <taxon>Sinobacterium</taxon>
    </lineage>
</organism>
<name>A0A3N2DY31_9GAMM</name>
<dbReference type="PANTHER" id="PTHR22602">
    <property type="entry name" value="TRANSFERASE CAF17, MITOCHONDRIAL-RELATED"/>
    <property type="match status" value="1"/>
</dbReference>
<reference evidence="2 3" key="1">
    <citation type="submission" date="2018-11" db="EMBL/GenBank/DDBJ databases">
        <title>Genomic Encyclopedia of Type Strains, Phase IV (KMG-IV): sequencing the most valuable type-strain genomes for metagenomic binning, comparative biology and taxonomic classification.</title>
        <authorList>
            <person name="Goeker M."/>
        </authorList>
    </citation>
    <scope>NUCLEOTIDE SEQUENCE [LARGE SCALE GENOMIC DNA]</scope>
    <source>
        <strain evidence="2 3">DSM 100316</strain>
    </source>
</reference>
<dbReference type="PIRSF" id="PIRSF006487">
    <property type="entry name" value="GcvT"/>
    <property type="match status" value="1"/>
</dbReference>
<dbReference type="Gene3D" id="3.30.70.1400">
    <property type="entry name" value="Aminomethyltransferase beta-barrel domains"/>
    <property type="match status" value="1"/>
</dbReference>
<dbReference type="AlphaFoldDB" id="A0A3N2DY31"/>
<dbReference type="InterPro" id="IPR045179">
    <property type="entry name" value="YgfZ/GcvT"/>
</dbReference>
<dbReference type="EMBL" id="RKHR01000003">
    <property type="protein sequence ID" value="ROS04728.1"/>
    <property type="molecule type" value="Genomic_DNA"/>
</dbReference>
<dbReference type="Gene3D" id="3.30.70.1630">
    <property type="match status" value="1"/>
</dbReference>
<dbReference type="GO" id="GO:0016226">
    <property type="term" value="P:iron-sulfur cluster assembly"/>
    <property type="evidence" value="ECO:0007669"/>
    <property type="project" value="TreeGrafter"/>
</dbReference>
<gene>
    <name evidence="2" type="ORF">EDC56_0241</name>
</gene>
<keyword evidence="3" id="KW-1185">Reference proteome</keyword>
<feature type="binding site" evidence="1">
    <location>
        <position position="170"/>
    </location>
    <ligand>
        <name>substrate</name>
    </ligand>
</feature>
<evidence type="ECO:0000256" key="1">
    <source>
        <dbReference type="PIRSR" id="PIRSR006487-1"/>
    </source>
</evidence>
<dbReference type="PANTHER" id="PTHR22602:SF0">
    <property type="entry name" value="TRANSFERASE CAF17, MITOCHONDRIAL-RELATED"/>
    <property type="match status" value="1"/>
</dbReference>
<proteinExistence type="predicted"/>
<dbReference type="Gene3D" id="2.40.30.160">
    <property type="match status" value="1"/>
</dbReference>
<dbReference type="SUPFAM" id="SSF103025">
    <property type="entry name" value="Folate-binding domain"/>
    <property type="match status" value="1"/>
</dbReference>
<protein>
    <submittedName>
        <fullName evidence="2">Uncharacterized protein</fullName>
    </submittedName>
</protein>
<comment type="caution">
    <text evidence="2">The sequence shown here is derived from an EMBL/GenBank/DDBJ whole genome shotgun (WGS) entry which is preliminary data.</text>
</comment>
<accession>A0A3N2DY31</accession>
<dbReference type="NCBIfam" id="TIGR03317">
    <property type="entry name" value="ygfZ_signature"/>
    <property type="match status" value="1"/>
</dbReference>
<dbReference type="Proteomes" id="UP000275394">
    <property type="component" value="Unassembled WGS sequence"/>
</dbReference>
<evidence type="ECO:0000313" key="3">
    <source>
        <dbReference type="Proteomes" id="UP000275394"/>
    </source>
</evidence>